<dbReference type="GO" id="GO:0045892">
    <property type="term" value="P:negative regulation of DNA-templated transcription"/>
    <property type="evidence" value="ECO:0007669"/>
    <property type="project" value="TreeGrafter"/>
</dbReference>
<gene>
    <name evidence="7" type="ORF">WSS_A16421</name>
</gene>
<proteinExistence type="predicted"/>
<dbReference type="InterPro" id="IPR036390">
    <property type="entry name" value="WH_DNA-bd_sf"/>
</dbReference>
<keyword evidence="2" id="KW-0238">DNA-binding</keyword>
<dbReference type="GO" id="GO:0003700">
    <property type="term" value="F:DNA-binding transcription factor activity"/>
    <property type="evidence" value="ECO:0007669"/>
    <property type="project" value="TreeGrafter"/>
</dbReference>
<evidence type="ECO:0000256" key="2">
    <source>
        <dbReference type="ARBA" id="ARBA00023125"/>
    </source>
</evidence>
<dbReference type="Pfam" id="PF01614">
    <property type="entry name" value="IclR_C"/>
    <property type="match status" value="1"/>
</dbReference>
<dbReference type="InterPro" id="IPR029016">
    <property type="entry name" value="GAF-like_dom_sf"/>
</dbReference>
<evidence type="ECO:0000256" key="3">
    <source>
        <dbReference type="ARBA" id="ARBA00023163"/>
    </source>
</evidence>
<sequence>MTSTRSEVDPVVDQPQAATGPAGTQTLIRGLRVVEAVAAQGQPIGVGDLSRQLDLPKSTVQRLLRTLQQEGWAETSDEPITRWQLSPRLLALARRNAPAQSLRDVALPYLTELGERTGETIHFSLPDGDSQLVLIERVDSIHPVRTFNQIGAGVAFHTSASGKAWLAMLPDDELEAMLARPLAKPTANSIVDPKQLLHQILEARERGYAVNISENRAHVCAIGAAVPGPSGRPVAAVAISMPDIRFMPARVPEWGSLVGQTAQSIGDALAD</sequence>
<dbReference type="PANTHER" id="PTHR30136">
    <property type="entry name" value="HELIX-TURN-HELIX TRANSCRIPTIONAL REGULATOR, ICLR FAMILY"/>
    <property type="match status" value="1"/>
</dbReference>
<dbReference type="InterPro" id="IPR036388">
    <property type="entry name" value="WH-like_DNA-bd_sf"/>
</dbReference>
<accession>K8XJN2</accession>
<evidence type="ECO:0000259" key="6">
    <source>
        <dbReference type="PROSITE" id="PS51078"/>
    </source>
</evidence>
<evidence type="ECO:0000313" key="8">
    <source>
        <dbReference type="Proteomes" id="UP000005951"/>
    </source>
</evidence>
<dbReference type="Pfam" id="PF09339">
    <property type="entry name" value="HTH_IclR"/>
    <property type="match status" value="1"/>
</dbReference>
<keyword evidence="1" id="KW-0805">Transcription regulation</keyword>
<reference evidence="7 8" key="1">
    <citation type="journal article" date="2013" name="Genome Announc.">
        <title>Draft Genome Sequence of Rhodococcus opacus Strain M213 Shows a Diverse Catabolic Potential.</title>
        <authorList>
            <person name="Pathak A."/>
            <person name="Green S.J."/>
            <person name="Ogram A."/>
            <person name="Chauhan A."/>
        </authorList>
    </citation>
    <scope>NUCLEOTIDE SEQUENCE [LARGE SCALE GENOMIC DNA]</scope>
    <source>
        <strain evidence="7 8">M213</strain>
    </source>
</reference>
<comment type="caution">
    <text evidence="7">The sequence shown here is derived from an EMBL/GenBank/DDBJ whole genome shotgun (WGS) entry which is preliminary data.</text>
</comment>
<dbReference type="InterPro" id="IPR050707">
    <property type="entry name" value="HTH_MetabolicPath_Reg"/>
</dbReference>
<dbReference type="InterPro" id="IPR014757">
    <property type="entry name" value="Tscrpt_reg_IclR_C"/>
</dbReference>
<evidence type="ECO:0000256" key="4">
    <source>
        <dbReference type="SAM" id="MobiDB-lite"/>
    </source>
</evidence>
<dbReference type="GO" id="GO:0003677">
    <property type="term" value="F:DNA binding"/>
    <property type="evidence" value="ECO:0007669"/>
    <property type="project" value="UniProtKB-KW"/>
</dbReference>
<feature type="domain" description="HTH iclR-type" evidence="5">
    <location>
        <begin position="24"/>
        <end position="87"/>
    </location>
</feature>
<dbReference type="SUPFAM" id="SSF55781">
    <property type="entry name" value="GAF domain-like"/>
    <property type="match status" value="1"/>
</dbReference>
<evidence type="ECO:0000313" key="7">
    <source>
        <dbReference type="EMBL" id="EKT81614.1"/>
    </source>
</evidence>
<feature type="domain" description="IclR-ED" evidence="6">
    <location>
        <begin position="88"/>
        <end position="271"/>
    </location>
</feature>
<dbReference type="SMART" id="SM00346">
    <property type="entry name" value="HTH_ICLR"/>
    <property type="match status" value="1"/>
</dbReference>
<protein>
    <submittedName>
        <fullName evidence="7">Transcriptional regulator</fullName>
    </submittedName>
</protein>
<dbReference type="EMBL" id="AJYC02000053">
    <property type="protein sequence ID" value="EKT81614.1"/>
    <property type="molecule type" value="Genomic_DNA"/>
</dbReference>
<name>K8XJN2_RHOOP</name>
<evidence type="ECO:0000259" key="5">
    <source>
        <dbReference type="PROSITE" id="PS51077"/>
    </source>
</evidence>
<dbReference type="SUPFAM" id="SSF46785">
    <property type="entry name" value="Winged helix' DNA-binding domain"/>
    <property type="match status" value="1"/>
</dbReference>
<feature type="region of interest" description="Disordered" evidence="4">
    <location>
        <begin position="1"/>
        <end position="23"/>
    </location>
</feature>
<dbReference type="Proteomes" id="UP000005951">
    <property type="component" value="Unassembled WGS sequence"/>
</dbReference>
<dbReference type="InterPro" id="IPR005471">
    <property type="entry name" value="Tscrpt_reg_IclR_N"/>
</dbReference>
<dbReference type="AlphaFoldDB" id="K8XJN2"/>
<dbReference type="Gene3D" id="1.10.10.10">
    <property type="entry name" value="Winged helix-like DNA-binding domain superfamily/Winged helix DNA-binding domain"/>
    <property type="match status" value="1"/>
</dbReference>
<organism evidence="7 8">
    <name type="scientific">Rhodococcus opacus M213</name>
    <dbReference type="NCBI Taxonomy" id="1129896"/>
    <lineage>
        <taxon>Bacteria</taxon>
        <taxon>Bacillati</taxon>
        <taxon>Actinomycetota</taxon>
        <taxon>Actinomycetes</taxon>
        <taxon>Mycobacteriales</taxon>
        <taxon>Nocardiaceae</taxon>
        <taxon>Rhodococcus</taxon>
    </lineage>
</organism>
<dbReference type="PANTHER" id="PTHR30136:SF24">
    <property type="entry name" value="HTH-TYPE TRANSCRIPTIONAL REPRESSOR ALLR"/>
    <property type="match status" value="1"/>
</dbReference>
<keyword evidence="3" id="KW-0804">Transcription</keyword>
<dbReference type="PROSITE" id="PS51078">
    <property type="entry name" value="ICLR_ED"/>
    <property type="match status" value="1"/>
</dbReference>
<dbReference type="PROSITE" id="PS51077">
    <property type="entry name" value="HTH_ICLR"/>
    <property type="match status" value="1"/>
</dbReference>
<dbReference type="Gene3D" id="3.30.450.40">
    <property type="match status" value="1"/>
</dbReference>
<evidence type="ECO:0000256" key="1">
    <source>
        <dbReference type="ARBA" id="ARBA00023015"/>
    </source>
</evidence>
<dbReference type="RefSeq" id="WP_005257582.1">
    <property type="nucleotide sequence ID" value="NZ_AJYC02000053.1"/>
</dbReference>